<protein>
    <recommendedName>
        <fullName evidence="2">O-acyltransferase WSD1 C-terminal domain-containing protein</fullName>
    </recommendedName>
</protein>
<dbReference type="InterPro" id="IPR023213">
    <property type="entry name" value="CAT-like_dom_sf"/>
</dbReference>
<dbReference type="InParanoid" id="A0A2V0NL12"/>
<dbReference type="Proteomes" id="UP000247498">
    <property type="component" value="Unassembled WGS sequence"/>
</dbReference>
<dbReference type="Gene3D" id="3.30.559.10">
    <property type="entry name" value="Chloramphenicol acetyltransferase-like domain"/>
    <property type="match status" value="1"/>
</dbReference>
<feature type="compositionally biased region" description="Acidic residues" evidence="1">
    <location>
        <begin position="225"/>
        <end position="236"/>
    </location>
</feature>
<dbReference type="InterPro" id="IPR009721">
    <property type="entry name" value="O-acyltransferase_WSD1_C"/>
</dbReference>
<dbReference type="PANTHER" id="PTHR31650:SF1">
    <property type="entry name" value="WAX ESTER SYNTHASE_DIACYLGLYCEROL ACYLTRANSFERASE 4-RELATED"/>
    <property type="match status" value="1"/>
</dbReference>
<evidence type="ECO:0000313" key="4">
    <source>
        <dbReference type="Proteomes" id="UP000247498"/>
    </source>
</evidence>
<comment type="caution">
    <text evidence="3">The sequence shown here is derived from an EMBL/GenBank/DDBJ whole genome shotgun (WGS) entry which is preliminary data.</text>
</comment>
<feature type="compositionally biased region" description="Basic residues" evidence="1">
    <location>
        <begin position="313"/>
        <end position="323"/>
    </location>
</feature>
<feature type="compositionally biased region" description="Gly residues" evidence="1">
    <location>
        <begin position="250"/>
        <end position="291"/>
    </location>
</feature>
<feature type="region of interest" description="Disordered" evidence="1">
    <location>
        <begin position="643"/>
        <end position="662"/>
    </location>
</feature>
<gene>
    <name evidence="3" type="ORF">Rsub_00770</name>
</gene>
<dbReference type="FunCoup" id="A0A2V0NL12">
    <property type="interactions" value="3"/>
</dbReference>
<dbReference type="InterPro" id="IPR045034">
    <property type="entry name" value="O-acyltransferase_WSD1-like"/>
</dbReference>
<evidence type="ECO:0000259" key="2">
    <source>
        <dbReference type="Pfam" id="PF06974"/>
    </source>
</evidence>
<reference evidence="3 4" key="1">
    <citation type="journal article" date="2018" name="Sci. Rep.">
        <title>Raphidocelis subcapitata (=Pseudokirchneriella subcapitata) provides an insight into genome evolution and environmental adaptations in the Sphaeropleales.</title>
        <authorList>
            <person name="Suzuki S."/>
            <person name="Yamaguchi H."/>
            <person name="Nakajima N."/>
            <person name="Kawachi M."/>
        </authorList>
    </citation>
    <scope>NUCLEOTIDE SEQUENCE [LARGE SCALE GENOMIC DNA]</scope>
    <source>
        <strain evidence="3 4">NIES-35</strain>
    </source>
</reference>
<dbReference type="Pfam" id="PF06974">
    <property type="entry name" value="WS_DGAT_C"/>
    <property type="match status" value="1"/>
</dbReference>
<dbReference type="PANTHER" id="PTHR31650">
    <property type="entry name" value="O-ACYLTRANSFERASE (WSD1-LIKE) FAMILY PROTEIN"/>
    <property type="match status" value="1"/>
</dbReference>
<keyword evidence="4" id="KW-1185">Reference proteome</keyword>
<dbReference type="GO" id="GO:0019432">
    <property type="term" value="P:triglyceride biosynthetic process"/>
    <property type="evidence" value="ECO:0007669"/>
    <property type="project" value="TreeGrafter"/>
</dbReference>
<accession>A0A2V0NL12</accession>
<feature type="region of interest" description="Disordered" evidence="1">
    <location>
        <begin position="225"/>
        <end position="348"/>
    </location>
</feature>
<evidence type="ECO:0000313" key="3">
    <source>
        <dbReference type="EMBL" id="GBF88058.1"/>
    </source>
</evidence>
<dbReference type="AlphaFoldDB" id="A0A2V0NL12"/>
<dbReference type="OrthoDB" id="619536at2759"/>
<name>A0A2V0NL12_9CHLO</name>
<dbReference type="SUPFAM" id="SSF52777">
    <property type="entry name" value="CoA-dependent acyltransferases"/>
    <property type="match status" value="1"/>
</dbReference>
<proteinExistence type="predicted"/>
<dbReference type="GO" id="GO:0008374">
    <property type="term" value="F:O-acyltransferase activity"/>
    <property type="evidence" value="ECO:0007669"/>
    <property type="project" value="InterPro"/>
</dbReference>
<dbReference type="EMBL" id="BDRX01000003">
    <property type="protein sequence ID" value="GBF88058.1"/>
    <property type="molecule type" value="Genomic_DNA"/>
</dbReference>
<dbReference type="GO" id="GO:0005886">
    <property type="term" value="C:plasma membrane"/>
    <property type="evidence" value="ECO:0007669"/>
    <property type="project" value="TreeGrafter"/>
</dbReference>
<feature type="domain" description="O-acyltransferase WSD1 C-terminal" evidence="2">
    <location>
        <begin position="492"/>
        <end position="630"/>
    </location>
</feature>
<sequence length="662" mass="69307">MSELTQDEAMAELRPARGCLCLPQLRRLRLPSQRVADDGLNIPASAGSAHFGCSPMPAAARAAAKNGNKRCPHLSPVSQLFLGMGENSPDIYAVMRLRGYATVEAVASAMQQLADAHDRFRMRVVLRGGIWCTEIVDNFDVRWCMREVTLDGDDIDVAFNGFVARLMSGAQLSEGALPPWDCSVVHFASDPGHTDVLLRCSHMIGDGQLFMQLLRDVLDDVDDDEGVVTLDGDEDGTPLAPETPGPSSSDGGGGGGGGGDGAGGDGAGEASGSGSPGGGGGAGGGGGGGGSPTLIRAVRSSSAFLPPPSLERAKRKSFKRQQSRGREGGEVDGVEQPARRSPLGHRKQNKVVRTISGVWGWLTSALFVVTLPVRVPDPVNAVKATSAEMAGPRAFSSVSLPLDEMRHAARLLGVTINTLAVSCIAGGLRRYLLQCGGGGARKWWWRRGGGDGVPPQLLLCSMVDTRAMRRTANKGKKAKAEAPATAGAGGCNTLSFIGVPVHTGDTPPLTRLAAVSQSLTWIRSSLAVFMAVLMPPVIQFVVRDAGLASRVILFLLPAKTTLGFSNMRGPVKRVALRGYLVERMYNGVQPNAFGCFISLMSYDNEVTLVNSCYTTKSDQPEQLLACITEEWLTLKAAAGAEAAASGGGAGGAKPPQLQPEGA</sequence>
<organism evidence="3 4">
    <name type="scientific">Raphidocelis subcapitata</name>
    <dbReference type="NCBI Taxonomy" id="307507"/>
    <lineage>
        <taxon>Eukaryota</taxon>
        <taxon>Viridiplantae</taxon>
        <taxon>Chlorophyta</taxon>
        <taxon>core chlorophytes</taxon>
        <taxon>Chlorophyceae</taxon>
        <taxon>CS clade</taxon>
        <taxon>Sphaeropleales</taxon>
        <taxon>Selenastraceae</taxon>
        <taxon>Raphidocelis</taxon>
    </lineage>
</organism>
<evidence type="ECO:0000256" key="1">
    <source>
        <dbReference type="SAM" id="MobiDB-lite"/>
    </source>
</evidence>
<dbReference type="STRING" id="307507.A0A2V0NL12"/>